<dbReference type="AlphaFoldDB" id="A0A7S1IPZ8"/>
<dbReference type="Gene3D" id="3.90.228.10">
    <property type="match status" value="1"/>
</dbReference>
<reference evidence="1" key="1">
    <citation type="submission" date="2021-01" db="EMBL/GenBank/DDBJ databases">
        <authorList>
            <person name="Corre E."/>
            <person name="Pelletier E."/>
            <person name="Niang G."/>
            <person name="Scheremetjew M."/>
            <person name="Finn R."/>
            <person name="Kale V."/>
            <person name="Holt S."/>
            <person name="Cochrane G."/>
            <person name="Meng A."/>
            <person name="Brown T."/>
            <person name="Cohen L."/>
        </authorList>
    </citation>
    <scope>NUCLEOTIDE SEQUENCE</scope>
    <source>
        <strain evidence="1">NIES-381</strain>
    </source>
</reference>
<name>A0A7S1IPZ8_9EUGL</name>
<organism evidence="1">
    <name type="scientific">Eutreptiella gymnastica</name>
    <dbReference type="NCBI Taxonomy" id="73025"/>
    <lineage>
        <taxon>Eukaryota</taxon>
        <taxon>Discoba</taxon>
        <taxon>Euglenozoa</taxon>
        <taxon>Euglenida</taxon>
        <taxon>Spirocuta</taxon>
        <taxon>Euglenophyceae</taxon>
        <taxon>Eutreptiales</taxon>
        <taxon>Eutreptiaceae</taxon>
        <taxon>Eutreptiella</taxon>
    </lineage>
</organism>
<evidence type="ECO:0000313" key="1">
    <source>
        <dbReference type="EMBL" id="CAD9018788.1"/>
    </source>
</evidence>
<protein>
    <submittedName>
        <fullName evidence="1">Uncharacterized protein</fullName>
    </submittedName>
</protein>
<dbReference type="SUPFAM" id="SSF56399">
    <property type="entry name" value="ADP-ribosylation"/>
    <property type="match status" value="1"/>
</dbReference>
<accession>A0A7S1IPZ8</accession>
<dbReference type="EMBL" id="HBGA01080222">
    <property type="protein sequence ID" value="CAD9018788.1"/>
    <property type="molecule type" value="Transcribed_RNA"/>
</dbReference>
<sequence length="435" mass="49873">MLADSKLPNEVVEIVSQEDGIVEWCSVCQGSVASRSDGAYSEWSFMDNTGDDVSSVSTCTPVGVIEMCSQSTNDPTRAVCYLCYVNAEHEYQPQRQDEEEYESYFVSEDICGRDESSIKIRWDHKGPWNLGYDRKSWNRWRTDTTTLLNEQRRVKVAWWPSLKDPKLHVSCDETIVRSNPDEGFHNRFLEAFDRVARPKIMSDLAAYNIYVDRINYLNETVTTRFFECYRDEMSIRGLHPRVLFHGTKNEHLDSIYERGLLTQQTLRPGVKWYTDAIWTATAAQISVHYTNGVGKGGKIFACAVLDENVSCEQVEDAKVLGANTKTSVPRSKKTSHLDTSVVLVRDECRICPILEITVHGDKGTAPMGKPTRANLWQRTNPNTKDADHALNTLSMAASHLKAYKPDLRTVWRLHRRQTDIRRRQQRLVKAQRTWP</sequence>
<proteinExistence type="predicted"/>
<gene>
    <name evidence="1" type="ORF">EGYM00392_LOCUS29901</name>
</gene>